<comment type="caution">
    <text evidence="2">The sequence shown here is derived from an EMBL/GenBank/DDBJ whole genome shotgun (WGS) entry which is preliminary data.</text>
</comment>
<feature type="region of interest" description="Disordered" evidence="1">
    <location>
        <begin position="1"/>
        <end position="25"/>
    </location>
</feature>
<reference evidence="3" key="1">
    <citation type="submission" date="2012-08" db="EMBL/GenBank/DDBJ databases">
        <title>The Genome Sequence of Wuchereria bancrofti.</title>
        <authorList>
            <person name="Nutman T.B."/>
            <person name="Fink D.L."/>
            <person name="Russ C."/>
            <person name="Young S."/>
            <person name="Zeng Q."/>
            <person name="Koehrsen M."/>
            <person name="Alvarado L."/>
            <person name="Berlin A."/>
            <person name="Chapman S.B."/>
            <person name="Chen Z."/>
            <person name="Freedman E."/>
            <person name="Gellesch M."/>
            <person name="Goldberg J."/>
            <person name="Griggs A."/>
            <person name="Gujja S."/>
            <person name="Heilman E.R."/>
            <person name="Heiman D."/>
            <person name="Hepburn T."/>
            <person name="Howarth C."/>
            <person name="Jen D."/>
            <person name="Larson L."/>
            <person name="Lewis B."/>
            <person name="Mehta T."/>
            <person name="Park D."/>
            <person name="Pearson M."/>
            <person name="Roberts A."/>
            <person name="Saif S."/>
            <person name="Shea T."/>
            <person name="Shenoy N."/>
            <person name="Sisk P."/>
            <person name="Stolte C."/>
            <person name="Sykes S."/>
            <person name="Walk T."/>
            <person name="White J."/>
            <person name="Yandava C."/>
            <person name="Haas B."/>
            <person name="Henn M.R."/>
            <person name="Nusbaum C."/>
            <person name="Birren B."/>
        </authorList>
    </citation>
    <scope>NUCLEOTIDE SEQUENCE [LARGE SCALE GENOMIC DNA]</scope>
    <source>
        <strain evidence="3">NA</strain>
    </source>
</reference>
<proteinExistence type="predicted"/>
<dbReference type="AlphaFoldDB" id="J9DK10"/>
<accession>J9DK10</accession>
<sequence length="53" mass="5728">MVKENPRASSLTGTRKLSNDSVQTSRRAKSLAASLGHHVTVVCQLCNNNMSID</sequence>
<evidence type="ECO:0000313" key="2">
    <source>
        <dbReference type="EMBL" id="EJW69948.1"/>
    </source>
</evidence>
<dbReference type="EMBL" id="ADBV01024584">
    <property type="protein sequence ID" value="EJW69948.1"/>
    <property type="molecule type" value="Genomic_DNA"/>
</dbReference>
<dbReference type="Proteomes" id="UP000004810">
    <property type="component" value="Unassembled WGS sequence"/>
</dbReference>
<evidence type="ECO:0000313" key="3">
    <source>
        <dbReference type="Proteomes" id="UP000004810"/>
    </source>
</evidence>
<organism evidence="2 3">
    <name type="scientific">Wuchereria bancrofti</name>
    <dbReference type="NCBI Taxonomy" id="6293"/>
    <lineage>
        <taxon>Eukaryota</taxon>
        <taxon>Metazoa</taxon>
        <taxon>Ecdysozoa</taxon>
        <taxon>Nematoda</taxon>
        <taxon>Chromadorea</taxon>
        <taxon>Rhabditida</taxon>
        <taxon>Spirurina</taxon>
        <taxon>Spiruromorpha</taxon>
        <taxon>Filarioidea</taxon>
        <taxon>Onchocercidae</taxon>
        <taxon>Wuchereria</taxon>
    </lineage>
</organism>
<protein>
    <submittedName>
        <fullName evidence="2">Uncharacterized protein</fullName>
    </submittedName>
</protein>
<feature type="compositionally biased region" description="Polar residues" evidence="1">
    <location>
        <begin position="7"/>
        <end position="25"/>
    </location>
</feature>
<evidence type="ECO:0000256" key="1">
    <source>
        <dbReference type="SAM" id="MobiDB-lite"/>
    </source>
</evidence>
<name>J9DK10_WUCBA</name>
<gene>
    <name evidence="2" type="ORF">WUBG_19145</name>
</gene>